<reference evidence="1" key="1">
    <citation type="submission" date="2021-06" db="EMBL/GenBank/DDBJ databases">
        <authorList>
            <person name="Kallberg Y."/>
            <person name="Tangrot J."/>
            <person name="Rosling A."/>
        </authorList>
    </citation>
    <scope>NUCLEOTIDE SEQUENCE</scope>
    <source>
        <strain evidence="1">MA453B</strain>
    </source>
</reference>
<accession>A0A9N9DML6</accession>
<comment type="caution">
    <text evidence="1">The sequence shown here is derived from an EMBL/GenBank/DDBJ whole genome shotgun (WGS) entry which is preliminary data.</text>
</comment>
<dbReference type="Proteomes" id="UP000789405">
    <property type="component" value="Unassembled WGS sequence"/>
</dbReference>
<protein>
    <submittedName>
        <fullName evidence="1">15088_t:CDS:1</fullName>
    </submittedName>
</protein>
<keyword evidence="2" id="KW-1185">Reference proteome</keyword>
<gene>
    <name evidence="1" type="ORF">DERYTH_LOCUS9936</name>
</gene>
<evidence type="ECO:0000313" key="1">
    <source>
        <dbReference type="EMBL" id="CAG8646326.1"/>
    </source>
</evidence>
<proteinExistence type="predicted"/>
<dbReference type="EMBL" id="CAJVPY010005590">
    <property type="protein sequence ID" value="CAG8646326.1"/>
    <property type="molecule type" value="Genomic_DNA"/>
</dbReference>
<organism evidence="1 2">
    <name type="scientific">Dentiscutata erythropus</name>
    <dbReference type="NCBI Taxonomy" id="1348616"/>
    <lineage>
        <taxon>Eukaryota</taxon>
        <taxon>Fungi</taxon>
        <taxon>Fungi incertae sedis</taxon>
        <taxon>Mucoromycota</taxon>
        <taxon>Glomeromycotina</taxon>
        <taxon>Glomeromycetes</taxon>
        <taxon>Diversisporales</taxon>
        <taxon>Gigasporaceae</taxon>
        <taxon>Dentiscutata</taxon>
    </lineage>
</organism>
<evidence type="ECO:0000313" key="2">
    <source>
        <dbReference type="Proteomes" id="UP000789405"/>
    </source>
</evidence>
<name>A0A9N9DML6_9GLOM</name>
<feature type="non-terminal residue" evidence="1">
    <location>
        <position position="1"/>
    </location>
</feature>
<sequence length="52" mass="5932">NTIGSSKRYLNEANHVIFDEKLLKNINVYLNEVRTTVHGSVGPQNHIRKIIS</sequence>
<dbReference type="AlphaFoldDB" id="A0A9N9DML6"/>